<protein>
    <submittedName>
        <fullName evidence="2">Uncharacterized protein</fullName>
    </submittedName>
</protein>
<gene>
    <name evidence="2" type="ORF">AFUS01_LOCUS46765</name>
</gene>
<dbReference type="AlphaFoldDB" id="A0A8J2LL13"/>
<sequence>MKPPHVGKILVTGLFLHVLFSNARADSENRPIGAMETTHSSEDCEEREEAFVTAMQDNYIDAFNQMLDFFMSIKPDLTEIKQRLDRLEKLTIFIPTDISSMKSIFTWDKFRRSLPLPMNGNSFGGSTFEQIAAALPSNSLAVKFVNYMETDLKECQLDLHYGSAQINPPTNDFSRTTQVATITPHPDGDDGIAAHIPEDPLNPLKSIDVKQM</sequence>
<name>A0A8J2LL13_9HEXA</name>
<evidence type="ECO:0000313" key="3">
    <source>
        <dbReference type="Proteomes" id="UP000708208"/>
    </source>
</evidence>
<dbReference type="Proteomes" id="UP000708208">
    <property type="component" value="Unassembled WGS sequence"/>
</dbReference>
<accession>A0A8J2LL13</accession>
<comment type="caution">
    <text evidence="2">The sequence shown here is derived from an EMBL/GenBank/DDBJ whole genome shotgun (WGS) entry which is preliminary data.</text>
</comment>
<reference evidence="2" key="1">
    <citation type="submission" date="2021-06" db="EMBL/GenBank/DDBJ databases">
        <authorList>
            <person name="Hodson N. C."/>
            <person name="Mongue J. A."/>
            <person name="Jaron S. K."/>
        </authorList>
    </citation>
    <scope>NUCLEOTIDE SEQUENCE</scope>
</reference>
<keyword evidence="3" id="KW-1185">Reference proteome</keyword>
<feature type="signal peptide" evidence="1">
    <location>
        <begin position="1"/>
        <end position="25"/>
    </location>
</feature>
<evidence type="ECO:0000313" key="2">
    <source>
        <dbReference type="EMBL" id="CAG7837693.1"/>
    </source>
</evidence>
<keyword evidence="1" id="KW-0732">Signal</keyword>
<dbReference type="EMBL" id="CAJVCH010571510">
    <property type="protein sequence ID" value="CAG7837693.1"/>
    <property type="molecule type" value="Genomic_DNA"/>
</dbReference>
<proteinExistence type="predicted"/>
<organism evidence="2 3">
    <name type="scientific">Allacma fusca</name>
    <dbReference type="NCBI Taxonomy" id="39272"/>
    <lineage>
        <taxon>Eukaryota</taxon>
        <taxon>Metazoa</taxon>
        <taxon>Ecdysozoa</taxon>
        <taxon>Arthropoda</taxon>
        <taxon>Hexapoda</taxon>
        <taxon>Collembola</taxon>
        <taxon>Symphypleona</taxon>
        <taxon>Sminthuridae</taxon>
        <taxon>Allacma</taxon>
    </lineage>
</organism>
<feature type="chain" id="PRO_5035179555" evidence="1">
    <location>
        <begin position="26"/>
        <end position="212"/>
    </location>
</feature>
<evidence type="ECO:0000256" key="1">
    <source>
        <dbReference type="SAM" id="SignalP"/>
    </source>
</evidence>